<comment type="caution">
    <text evidence="1">The sequence shown here is derived from an EMBL/GenBank/DDBJ whole genome shotgun (WGS) entry which is preliminary data.</text>
</comment>
<dbReference type="EMBL" id="JAJFAZ020000002">
    <property type="protein sequence ID" value="KAI5342428.1"/>
    <property type="molecule type" value="Genomic_DNA"/>
</dbReference>
<gene>
    <name evidence="1" type="ORF">L3X38_010303</name>
</gene>
<evidence type="ECO:0000313" key="1">
    <source>
        <dbReference type="EMBL" id="KAI5342428.1"/>
    </source>
</evidence>
<evidence type="ECO:0000313" key="2">
    <source>
        <dbReference type="Proteomes" id="UP001054821"/>
    </source>
</evidence>
<reference evidence="1 2" key="1">
    <citation type="journal article" date="2022" name="G3 (Bethesda)">
        <title>Whole-genome sequence and methylome profiling of the almond [Prunus dulcis (Mill.) D.A. Webb] cultivar 'Nonpareil'.</title>
        <authorList>
            <person name="D'Amico-Willman K.M."/>
            <person name="Ouma W.Z."/>
            <person name="Meulia T."/>
            <person name="Sideli G.M."/>
            <person name="Gradziel T.M."/>
            <person name="Fresnedo-Ramirez J."/>
        </authorList>
    </citation>
    <scope>NUCLEOTIDE SEQUENCE [LARGE SCALE GENOMIC DNA]</scope>
    <source>
        <strain evidence="1">Clone GOH B32 T37-40</strain>
    </source>
</reference>
<proteinExistence type="predicted"/>
<protein>
    <submittedName>
        <fullName evidence="1">Uncharacterized protein</fullName>
    </submittedName>
</protein>
<name>A0AAD4ZEM7_PRUDU</name>
<accession>A0AAD4ZEM7</accession>
<sequence>MFPCQTKAAISIRSSTAAPPLRCQDRESSFYACSSPTSRSCSQLRESSLLKQSSHLLVQQPASQYSCKDQLPILATTILSASWLDQISTTMVPRLNMAKPTILALQPTMTQFWNRYVNSFLCHHTWRMLSYTPPTKP</sequence>
<organism evidence="1 2">
    <name type="scientific">Prunus dulcis</name>
    <name type="common">Almond</name>
    <name type="synonym">Amygdalus dulcis</name>
    <dbReference type="NCBI Taxonomy" id="3755"/>
    <lineage>
        <taxon>Eukaryota</taxon>
        <taxon>Viridiplantae</taxon>
        <taxon>Streptophyta</taxon>
        <taxon>Embryophyta</taxon>
        <taxon>Tracheophyta</taxon>
        <taxon>Spermatophyta</taxon>
        <taxon>Magnoliopsida</taxon>
        <taxon>eudicotyledons</taxon>
        <taxon>Gunneridae</taxon>
        <taxon>Pentapetalae</taxon>
        <taxon>rosids</taxon>
        <taxon>fabids</taxon>
        <taxon>Rosales</taxon>
        <taxon>Rosaceae</taxon>
        <taxon>Amygdaloideae</taxon>
        <taxon>Amygdaleae</taxon>
        <taxon>Prunus</taxon>
    </lineage>
</organism>
<keyword evidence="2" id="KW-1185">Reference proteome</keyword>
<dbReference type="Proteomes" id="UP001054821">
    <property type="component" value="Chromosome 2"/>
</dbReference>
<dbReference type="AlphaFoldDB" id="A0AAD4ZEM7"/>